<dbReference type="EMBL" id="MJLZ01000058">
    <property type="protein sequence ID" value="RLM18828.1"/>
    <property type="molecule type" value="Genomic_DNA"/>
</dbReference>
<name>A0A421DJV2_9GAMM</name>
<sequence>MGYEEVIDELIADGHQKITLYTGLLVTDGDSHVRQFFLIDERGDVVAKKLCIPGCYRWSLVLWPPATPHLTSFHEVWELDLMARNEAITRLCLVS</sequence>
<protein>
    <submittedName>
        <fullName evidence="1">Uncharacterized protein</fullName>
    </submittedName>
</protein>
<comment type="caution">
    <text evidence="1">The sequence shown here is derived from an EMBL/GenBank/DDBJ whole genome shotgun (WGS) entry which is preliminary data.</text>
</comment>
<dbReference type="Proteomes" id="UP000285648">
    <property type="component" value="Unassembled WGS sequence"/>
</dbReference>
<reference evidence="1 2" key="1">
    <citation type="submission" date="2016-09" db="EMBL/GenBank/DDBJ databases">
        <authorList>
            <person name="Doonan J."/>
            <person name="Pachebat J.A."/>
            <person name="Golyshin P.N."/>
            <person name="Denman S."/>
            <person name="Mcdonald J.E."/>
        </authorList>
    </citation>
    <scope>NUCLEOTIDE SEQUENCE [LARGE SCALE GENOMIC DNA]</scope>
    <source>
        <strain evidence="1 2">NCPPB 3934</strain>
    </source>
</reference>
<dbReference type="AlphaFoldDB" id="A0A421DJV2"/>
<accession>A0A421DJV2</accession>
<evidence type="ECO:0000313" key="1">
    <source>
        <dbReference type="EMBL" id="RLM18828.1"/>
    </source>
</evidence>
<keyword evidence="2" id="KW-1185">Reference proteome</keyword>
<organism evidence="1 2">
    <name type="scientific">Brenneria alni</name>
    <dbReference type="NCBI Taxonomy" id="71656"/>
    <lineage>
        <taxon>Bacteria</taxon>
        <taxon>Pseudomonadati</taxon>
        <taxon>Pseudomonadota</taxon>
        <taxon>Gammaproteobacteria</taxon>
        <taxon>Enterobacterales</taxon>
        <taxon>Pectobacteriaceae</taxon>
        <taxon>Brenneria</taxon>
    </lineage>
</organism>
<dbReference type="RefSeq" id="WP_121576477.1">
    <property type="nucleotide sequence ID" value="NZ_MJLZ01000058.1"/>
</dbReference>
<evidence type="ECO:0000313" key="2">
    <source>
        <dbReference type="Proteomes" id="UP000285648"/>
    </source>
</evidence>
<proteinExistence type="predicted"/>
<dbReference type="OrthoDB" id="6637648at2"/>
<gene>
    <name evidence="1" type="ORF">BIY29_17730</name>
</gene>